<protein>
    <submittedName>
        <fullName evidence="2">Uncharacterized protein</fullName>
    </submittedName>
</protein>
<name>A0A7C8N8G4_ORBOL</name>
<proteinExistence type="predicted"/>
<evidence type="ECO:0000256" key="1">
    <source>
        <dbReference type="SAM" id="MobiDB-lite"/>
    </source>
</evidence>
<comment type="caution">
    <text evidence="2">The sequence shown here is derived from an EMBL/GenBank/DDBJ whole genome shotgun (WGS) entry which is preliminary data.</text>
</comment>
<evidence type="ECO:0000313" key="2">
    <source>
        <dbReference type="EMBL" id="KAF3099499.1"/>
    </source>
</evidence>
<evidence type="ECO:0000313" key="3">
    <source>
        <dbReference type="Proteomes" id="UP000475325"/>
    </source>
</evidence>
<reference evidence="2 3" key="1">
    <citation type="submission" date="2019-06" db="EMBL/GenBank/DDBJ databases">
        <authorList>
            <person name="Palmer J.M."/>
        </authorList>
    </citation>
    <scope>NUCLEOTIDE SEQUENCE [LARGE SCALE GENOMIC DNA]</scope>
    <source>
        <strain evidence="2 3">TWF102</strain>
    </source>
</reference>
<accession>A0A7C8N8G4</accession>
<dbReference type="EMBL" id="WIQW01000028">
    <property type="protein sequence ID" value="KAF3099499.1"/>
    <property type="molecule type" value="Genomic_DNA"/>
</dbReference>
<gene>
    <name evidence="2" type="ORF">TWF102_005472</name>
</gene>
<feature type="compositionally biased region" description="Polar residues" evidence="1">
    <location>
        <begin position="9"/>
        <end position="21"/>
    </location>
</feature>
<organism evidence="2 3">
    <name type="scientific">Orbilia oligospora</name>
    <name type="common">Nematode-trapping fungus</name>
    <name type="synonym">Arthrobotrys oligospora</name>
    <dbReference type="NCBI Taxonomy" id="2813651"/>
    <lineage>
        <taxon>Eukaryota</taxon>
        <taxon>Fungi</taxon>
        <taxon>Dikarya</taxon>
        <taxon>Ascomycota</taxon>
        <taxon>Pezizomycotina</taxon>
        <taxon>Orbiliomycetes</taxon>
        <taxon>Orbiliales</taxon>
        <taxon>Orbiliaceae</taxon>
        <taxon>Orbilia</taxon>
    </lineage>
</organism>
<dbReference type="Proteomes" id="UP000475325">
    <property type="component" value="Unassembled WGS sequence"/>
</dbReference>
<sequence>MHGSGGVFFSQSKSTTRSSGQVEERPDRLAKPNWLQLMSAPPIIFGPSRVTDKLGSTFFFDIHIMQISHEIMSKREKKKALAFPRDSKKKKKKKLLYAYF</sequence>
<feature type="region of interest" description="Disordered" evidence="1">
    <location>
        <begin position="1"/>
        <end position="29"/>
    </location>
</feature>
<dbReference type="AlphaFoldDB" id="A0A7C8N8G4"/>